<keyword evidence="1" id="KW-0812">Transmembrane</keyword>
<feature type="transmembrane region" description="Helical" evidence="1">
    <location>
        <begin position="172"/>
        <end position="189"/>
    </location>
</feature>
<proteinExistence type="predicted"/>
<dbReference type="AlphaFoldDB" id="A0A4Z0C126"/>
<dbReference type="Proteomes" id="UP000297564">
    <property type="component" value="Unassembled WGS sequence"/>
</dbReference>
<feature type="chain" id="PRO_5021462327" description="Glycosyltransferase RgtA/B/C/D-like domain-containing protein" evidence="2">
    <location>
        <begin position="25"/>
        <end position="516"/>
    </location>
</feature>
<sequence length="516" mass="55862">MTAATRLLCLLAAALLLSLPAAYNGLPFIYPDTATYIRGAEMGVQKLVGAERLPAWVPDERATKAPASAAGQPLSPAVDTDDIKAQGSVSSVADKVVLAGRSVYYGMLLYVSFLAGSLWLTVLVHGLCAAYVLHVLMVRLWGLRERTFLGTVAALTLLTPLGVFTGFLMPDIFTGLVILCTGTLTVYWTRLSRPSRWMLGAILLFGLASHASHLPLAAALLLLAWGARRFAHRPIATPALAVVAGCLVAALAAEAAFNLAVTRFVGAPPLRLPHLTARLIDMGPGTDYLRSRCPTERWAACRFVANYPTRWDAFLFSPEPSKGAFALADSATKRRMSEEQLGLAWAVFRHAPVTVARGVAQDVVRQVFLFDVDVAGSGTDHLPMFVGRMPDRLIEDMRAMRFFDTHAAHEFWSATTYASTFAAVVLLAVFARRRVPLQSPGEASSQAFTTFTLLVLAGVLLNAVLCATLASPLERFQSRVIWLVPWIGMTWLALAWQHGALRRIKKAPVAAPLSIS</sequence>
<evidence type="ECO:0008006" key="5">
    <source>
        <dbReference type="Google" id="ProtNLM"/>
    </source>
</evidence>
<dbReference type="EMBL" id="SMLL01000001">
    <property type="protein sequence ID" value="TFZ04921.1"/>
    <property type="molecule type" value="Genomic_DNA"/>
</dbReference>
<name>A0A4Z0C126_9BURK</name>
<accession>A0A4Z0C126</accession>
<dbReference type="OrthoDB" id="9152418at2"/>
<reference evidence="3 4" key="1">
    <citation type="submission" date="2019-03" db="EMBL/GenBank/DDBJ databases">
        <title>Ramlibacter rhizophilus CCTCC AB2015357, whole genome shotgun sequence.</title>
        <authorList>
            <person name="Zhang X."/>
            <person name="Feng G."/>
            <person name="Zhu H."/>
        </authorList>
    </citation>
    <scope>NUCLEOTIDE SEQUENCE [LARGE SCALE GENOMIC DNA]</scope>
    <source>
        <strain evidence="3 4">CCTCC AB2015357</strain>
    </source>
</reference>
<dbReference type="RefSeq" id="WP_135283804.1">
    <property type="nucleotide sequence ID" value="NZ_SMLL01000001.1"/>
</dbReference>
<gene>
    <name evidence="3" type="ORF">EZ242_04015</name>
</gene>
<evidence type="ECO:0000313" key="3">
    <source>
        <dbReference type="EMBL" id="TFZ04921.1"/>
    </source>
</evidence>
<feature type="transmembrane region" description="Helical" evidence="1">
    <location>
        <begin position="148"/>
        <end position="166"/>
    </location>
</feature>
<feature type="transmembrane region" description="Helical" evidence="1">
    <location>
        <begin position="239"/>
        <end position="261"/>
    </location>
</feature>
<evidence type="ECO:0000256" key="2">
    <source>
        <dbReference type="SAM" id="SignalP"/>
    </source>
</evidence>
<keyword evidence="1" id="KW-1133">Transmembrane helix</keyword>
<protein>
    <recommendedName>
        <fullName evidence="5">Glycosyltransferase RgtA/B/C/D-like domain-containing protein</fullName>
    </recommendedName>
</protein>
<organism evidence="3 4">
    <name type="scientific">Ramlibacter rhizophilus</name>
    <dbReference type="NCBI Taxonomy" id="1781167"/>
    <lineage>
        <taxon>Bacteria</taxon>
        <taxon>Pseudomonadati</taxon>
        <taxon>Pseudomonadota</taxon>
        <taxon>Betaproteobacteria</taxon>
        <taxon>Burkholderiales</taxon>
        <taxon>Comamonadaceae</taxon>
        <taxon>Ramlibacter</taxon>
    </lineage>
</organism>
<feature type="transmembrane region" description="Helical" evidence="1">
    <location>
        <begin position="411"/>
        <end position="430"/>
    </location>
</feature>
<keyword evidence="4" id="KW-1185">Reference proteome</keyword>
<feature type="transmembrane region" description="Helical" evidence="1">
    <location>
        <begin position="107"/>
        <end position="136"/>
    </location>
</feature>
<feature type="transmembrane region" description="Helical" evidence="1">
    <location>
        <begin position="201"/>
        <end position="227"/>
    </location>
</feature>
<comment type="caution">
    <text evidence="3">The sequence shown here is derived from an EMBL/GenBank/DDBJ whole genome shotgun (WGS) entry which is preliminary data.</text>
</comment>
<feature type="transmembrane region" description="Helical" evidence="1">
    <location>
        <begin position="476"/>
        <end position="496"/>
    </location>
</feature>
<feature type="signal peptide" evidence="2">
    <location>
        <begin position="1"/>
        <end position="24"/>
    </location>
</feature>
<keyword evidence="1" id="KW-0472">Membrane</keyword>
<keyword evidence="2" id="KW-0732">Signal</keyword>
<feature type="transmembrane region" description="Helical" evidence="1">
    <location>
        <begin position="451"/>
        <end position="470"/>
    </location>
</feature>
<evidence type="ECO:0000313" key="4">
    <source>
        <dbReference type="Proteomes" id="UP000297564"/>
    </source>
</evidence>
<evidence type="ECO:0000256" key="1">
    <source>
        <dbReference type="SAM" id="Phobius"/>
    </source>
</evidence>